<evidence type="ECO:0000313" key="1">
    <source>
        <dbReference type="EMBL" id="CAI9946093.1"/>
    </source>
</evidence>
<dbReference type="Proteomes" id="UP001642409">
    <property type="component" value="Unassembled WGS sequence"/>
</dbReference>
<evidence type="ECO:0000313" key="2">
    <source>
        <dbReference type="EMBL" id="CAL6066396.1"/>
    </source>
</evidence>
<dbReference type="EMBL" id="CAXDID020000260">
    <property type="protein sequence ID" value="CAL6066396.1"/>
    <property type="molecule type" value="Genomic_DNA"/>
</dbReference>
<gene>
    <name evidence="1" type="ORF">HINF_LOCUS33738</name>
    <name evidence="2" type="ORF">HINF_LOCUS52307</name>
</gene>
<dbReference type="AlphaFoldDB" id="A0AA86UP44"/>
<comment type="caution">
    <text evidence="1">The sequence shown here is derived from an EMBL/GenBank/DDBJ whole genome shotgun (WGS) entry which is preliminary data.</text>
</comment>
<keyword evidence="3" id="KW-1185">Reference proteome</keyword>
<evidence type="ECO:0000313" key="3">
    <source>
        <dbReference type="Proteomes" id="UP001642409"/>
    </source>
</evidence>
<reference evidence="2 3" key="2">
    <citation type="submission" date="2024-07" db="EMBL/GenBank/DDBJ databases">
        <authorList>
            <person name="Akdeniz Z."/>
        </authorList>
    </citation>
    <scope>NUCLEOTIDE SEQUENCE [LARGE SCALE GENOMIC DNA]</scope>
</reference>
<proteinExistence type="predicted"/>
<sequence length="206" mass="24179">MFMKYLILQYFQFTCTSITNFWIDGDEYLFICWRYSLILVLQLIHTQSVLEFQIIAIDNNLKDNQYISLQTFEPSVDFVIKTGSKRKSSRSQHGGYITLFFNAQLCIHAFQYYSQLSILVQAVSTQYYLKKQLIQITTLQSQPCRCRRTLNVLPLSRLQLNNIHFPFQKCSLLQVSQFRRGMFSCVSTSHRDENQTCTATDDKNSI</sequence>
<organism evidence="1">
    <name type="scientific">Hexamita inflata</name>
    <dbReference type="NCBI Taxonomy" id="28002"/>
    <lineage>
        <taxon>Eukaryota</taxon>
        <taxon>Metamonada</taxon>
        <taxon>Diplomonadida</taxon>
        <taxon>Hexamitidae</taxon>
        <taxon>Hexamitinae</taxon>
        <taxon>Hexamita</taxon>
    </lineage>
</organism>
<accession>A0AA86UP44</accession>
<reference evidence="1" key="1">
    <citation type="submission" date="2023-06" db="EMBL/GenBank/DDBJ databases">
        <authorList>
            <person name="Kurt Z."/>
        </authorList>
    </citation>
    <scope>NUCLEOTIDE SEQUENCE</scope>
</reference>
<protein>
    <submittedName>
        <fullName evidence="2">Hypothetical_protein</fullName>
    </submittedName>
</protein>
<name>A0AA86UP44_9EUKA</name>
<dbReference type="EMBL" id="CATOUU010000756">
    <property type="protein sequence ID" value="CAI9946093.1"/>
    <property type="molecule type" value="Genomic_DNA"/>
</dbReference>